<dbReference type="EMBL" id="QRDJ01000007">
    <property type="protein sequence ID" value="REC95177.1"/>
    <property type="molecule type" value="Genomic_DNA"/>
</dbReference>
<name>A0A3D9DWN7_9GAMM</name>
<dbReference type="CDD" id="cd08964">
    <property type="entry name" value="L-asparaginase_II"/>
    <property type="match status" value="1"/>
</dbReference>
<dbReference type="Pfam" id="PF17763">
    <property type="entry name" value="Asparaginase_C"/>
    <property type="match status" value="1"/>
</dbReference>
<feature type="active site" evidence="5">
    <location>
        <position position="20"/>
    </location>
</feature>
<comment type="caution">
    <text evidence="8">The sequence shown here is derived from an EMBL/GenBank/DDBJ whole genome shotgun (WGS) entry which is preliminary data.</text>
</comment>
<feature type="binding site" evidence="4">
    <location>
        <position position="66"/>
    </location>
    <ligand>
        <name>substrate</name>
    </ligand>
</feature>
<dbReference type="InterPro" id="IPR027474">
    <property type="entry name" value="L-asparaginase_N"/>
</dbReference>
<dbReference type="PANTHER" id="PTHR11707:SF28">
    <property type="entry name" value="60 KDA LYSOPHOSPHOLIPASE"/>
    <property type="match status" value="1"/>
</dbReference>
<comment type="similarity">
    <text evidence="1">Belongs to the asparaginase 1 family.</text>
</comment>
<evidence type="ECO:0000256" key="5">
    <source>
        <dbReference type="PROSITE-ProRule" id="PRU10099"/>
    </source>
</evidence>
<dbReference type="AlphaFoldDB" id="A0A3D9DWN7"/>
<organism evidence="8 9">
    <name type="scientific">Kushneria indalinina DSM 14324</name>
    <dbReference type="NCBI Taxonomy" id="1122140"/>
    <lineage>
        <taxon>Bacteria</taxon>
        <taxon>Pseudomonadati</taxon>
        <taxon>Pseudomonadota</taxon>
        <taxon>Gammaproteobacteria</taxon>
        <taxon>Oceanospirillales</taxon>
        <taxon>Halomonadaceae</taxon>
        <taxon>Kushneria</taxon>
    </lineage>
</organism>
<dbReference type="InterPro" id="IPR037152">
    <property type="entry name" value="L-asparaginase_N_sf"/>
</dbReference>
<dbReference type="Pfam" id="PF00710">
    <property type="entry name" value="Asparaginase"/>
    <property type="match status" value="1"/>
</dbReference>
<gene>
    <name evidence="8" type="ORF">C8D72_2012</name>
</gene>
<dbReference type="PROSITE" id="PS51732">
    <property type="entry name" value="ASN_GLN_ASE_3"/>
    <property type="match status" value="1"/>
</dbReference>
<keyword evidence="9" id="KW-1185">Reference proteome</keyword>
<evidence type="ECO:0000256" key="4">
    <source>
        <dbReference type="PIRSR" id="PIRSR001220-2"/>
    </source>
</evidence>
<dbReference type="PANTHER" id="PTHR11707">
    <property type="entry name" value="L-ASPARAGINASE"/>
    <property type="match status" value="1"/>
</dbReference>
<sequence>MTHPSSGQARRIVVLGTGGTIAGSSPQAGANLGYTAGTVSVDDLLGGIAAPEGFALHAEQVAQLDSKDMDTATWQALHERCEYWLAHEDVAGLVITHGTDTAEETAFFLHSVLSSTRPIVLACAMRPSTALMPDGPQNLRDALVVAATSEATGVTVVCAGEIHGAIAVRKTHPYRLNAFASGDSGPIGYVEEGTVRQLRPWPRPESSDQNALPDAEHWPRVEIVLSHAGASGALIDTLVRERQSGVAAPVEGLVLGATGNGSLHRNLEQAAQRAHESGIEVRVAARCDEGRLLPAPDADFSVMAELSPVKARIALVLELYRTRYHAR</sequence>
<evidence type="ECO:0000256" key="3">
    <source>
        <dbReference type="PIRSR" id="PIRSR001220-1"/>
    </source>
</evidence>
<accession>A0A3D9DWN7</accession>
<evidence type="ECO:0000313" key="8">
    <source>
        <dbReference type="EMBL" id="REC95177.1"/>
    </source>
</evidence>
<protein>
    <submittedName>
        <fullName evidence="8">L-asparaginase</fullName>
    </submittedName>
</protein>
<feature type="binding site" evidence="4">
    <location>
        <begin position="99"/>
        <end position="100"/>
    </location>
    <ligand>
        <name>substrate</name>
    </ligand>
</feature>
<dbReference type="InterPro" id="IPR040919">
    <property type="entry name" value="Asparaginase_C"/>
</dbReference>
<dbReference type="GO" id="GO:0004067">
    <property type="term" value="F:asparaginase activity"/>
    <property type="evidence" value="ECO:0007669"/>
    <property type="project" value="UniProtKB-UniRule"/>
</dbReference>
<dbReference type="SMART" id="SM00870">
    <property type="entry name" value="Asparaginase"/>
    <property type="match status" value="1"/>
</dbReference>
<dbReference type="PIRSF" id="PIRSF001220">
    <property type="entry name" value="L-ASNase_gatD"/>
    <property type="match status" value="1"/>
</dbReference>
<dbReference type="InterPro" id="IPR027473">
    <property type="entry name" value="L-asparaginase_C"/>
</dbReference>
<dbReference type="RefSeq" id="WP_115854247.1">
    <property type="nucleotide sequence ID" value="NZ_QRDJ01000007.1"/>
</dbReference>
<feature type="domain" description="L-asparaginase N-terminal" evidence="6">
    <location>
        <begin position="11"/>
        <end position="198"/>
    </location>
</feature>
<evidence type="ECO:0000313" key="9">
    <source>
        <dbReference type="Proteomes" id="UP000256334"/>
    </source>
</evidence>
<feature type="domain" description="Asparaginase/glutaminase C-terminal" evidence="7">
    <location>
        <begin position="220"/>
        <end position="323"/>
    </location>
</feature>
<keyword evidence="2" id="KW-0378">Hydrolase</keyword>
<evidence type="ECO:0000256" key="2">
    <source>
        <dbReference type="ARBA" id="ARBA00022801"/>
    </source>
</evidence>
<evidence type="ECO:0000256" key="1">
    <source>
        <dbReference type="ARBA" id="ARBA00010518"/>
    </source>
</evidence>
<dbReference type="PIRSF" id="PIRSF500176">
    <property type="entry name" value="L_ASNase"/>
    <property type="match status" value="1"/>
</dbReference>
<dbReference type="Proteomes" id="UP000256334">
    <property type="component" value="Unassembled WGS sequence"/>
</dbReference>
<dbReference type="InterPro" id="IPR036152">
    <property type="entry name" value="Asp/glu_Ase-like_sf"/>
</dbReference>
<dbReference type="OrthoDB" id="9788068at2"/>
<feature type="active site" description="O-isoaspartyl threonine intermediate" evidence="3">
    <location>
        <position position="20"/>
    </location>
</feature>
<evidence type="ECO:0000259" key="6">
    <source>
        <dbReference type="Pfam" id="PF00710"/>
    </source>
</evidence>
<evidence type="ECO:0000259" key="7">
    <source>
        <dbReference type="Pfam" id="PF17763"/>
    </source>
</evidence>
<proteinExistence type="inferred from homology"/>
<dbReference type="FunFam" id="3.40.50.1170:FF:000001">
    <property type="entry name" value="L-asparaginase 2"/>
    <property type="match status" value="1"/>
</dbReference>
<dbReference type="Gene3D" id="3.40.50.1170">
    <property type="entry name" value="L-asparaginase, N-terminal domain"/>
    <property type="match status" value="1"/>
</dbReference>
<reference evidence="8 9" key="1">
    <citation type="submission" date="2018-07" db="EMBL/GenBank/DDBJ databases">
        <title>Genomic Encyclopedia of Type Strains, Phase IV (KMG-IV): sequencing the most valuable type-strain genomes for metagenomic binning, comparative biology and taxonomic classification.</title>
        <authorList>
            <person name="Goeker M."/>
        </authorList>
    </citation>
    <scope>NUCLEOTIDE SEQUENCE [LARGE SCALE GENOMIC DNA]</scope>
    <source>
        <strain evidence="8 9">DSM 14324</strain>
    </source>
</reference>
<dbReference type="GO" id="GO:0006528">
    <property type="term" value="P:asparagine metabolic process"/>
    <property type="evidence" value="ECO:0007669"/>
    <property type="project" value="InterPro"/>
</dbReference>
<dbReference type="PRINTS" id="PR00139">
    <property type="entry name" value="ASNGLNASE"/>
</dbReference>
<dbReference type="Gene3D" id="3.40.50.40">
    <property type="match status" value="1"/>
</dbReference>
<dbReference type="PROSITE" id="PS00144">
    <property type="entry name" value="ASN_GLN_ASE_1"/>
    <property type="match status" value="1"/>
</dbReference>
<dbReference type="InterPro" id="IPR004550">
    <property type="entry name" value="AsnASE_II"/>
</dbReference>
<dbReference type="InterPro" id="IPR020827">
    <property type="entry name" value="Asparaginase/glutaminase_AS1"/>
</dbReference>
<dbReference type="InterPro" id="IPR006034">
    <property type="entry name" value="Asparaginase/glutaminase-like"/>
</dbReference>
<dbReference type="SUPFAM" id="SSF53774">
    <property type="entry name" value="Glutaminase/Asparaginase"/>
    <property type="match status" value="1"/>
</dbReference>